<dbReference type="AlphaFoldDB" id="D4JZ08"/>
<proteinExistence type="predicted"/>
<dbReference type="EMBL" id="FP929045">
    <property type="protein sequence ID" value="CBK99257.1"/>
    <property type="molecule type" value="Genomic_DNA"/>
</dbReference>
<accession>D4JZ08</accession>
<evidence type="ECO:0000313" key="2">
    <source>
        <dbReference type="Proteomes" id="UP000008804"/>
    </source>
</evidence>
<dbReference type="PATRIC" id="fig|718252.3.peg.3206"/>
<dbReference type="Proteomes" id="UP000008804">
    <property type="component" value="Chromosome"/>
</dbReference>
<name>D4JZ08_9FIRM</name>
<gene>
    <name evidence="1" type="ORF">FP2_18300</name>
</gene>
<keyword evidence="2" id="KW-1185">Reference proteome</keyword>
<dbReference type="BioCyc" id="FPRA718252:G1375-1548-MONOMER"/>
<dbReference type="STRING" id="718252.FP2_18300"/>
<organism evidence="1 2">
    <name type="scientific">Faecalibacterium prausnitzii L2-6</name>
    <dbReference type="NCBI Taxonomy" id="718252"/>
    <lineage>
        <taxon>Bacteria</taxon>
        <taxon>Bacillati</taxon>
        <taxon>Bacillota</taxon>
        <taxon>Clostridia</taxon>
        <taxon>Eubacteriales</taxon>
        <taxon>Oscillospiraceae</taxon>
        <taxon>Faecalibacterium</taxon>
    </lineage>
</organism>
<dbReference type="KEGG" id="fpr:FP2_18300"/>
<evidence type="ECO:0000313" key="1">
    <source>
        <dbReference type="EMBL" id="CBK99257.1"/>
    </source>
</evidence>
<protein>
    <submittedName>
        <fullName evidence="1">Uncharacterized protein</fullName>
    </submittedName>
</protein>
<reference evidence="1 2" key="2">
    <citation type="submission" date="2010-03" db="EMBL/GenBank/DDBJ databases">
        <authorList>
            <person name="Pajon A."/>
        </authorList>
    </citation>
    <scope>NUCLEOTIDE SEQUENCE [LARGE SCALE GENOMIC DNA]</scope>
    <source>
        <strain evidence="2">L2-6</strain>
    </source>
</reference>
<dbReference type="RefSeq" id="WP_015564901.1">
    <property type="nucleotide sequence ID" value="NC_021042.1"/>
</dbReference>
<dbReference type="HOGENOM" id="CLU_2879232_0_0_9"/>
<sequence>MEEYKLTLGMEPTDDYKKAKQDLIQAMRSIQKLSPQQQQMLAEELFGAANVMVLSQILCQYLR</sequence>
<reference evidence="1 2" key="1">
    <citation type="submission" date="2010-03" db="EMBL/GenBank/DDBJ databases">
        <title>The genome sequence of Faecalibacterium prausnitzii L2/6.</title>
        <authorList>
            <consortium name="metaHIT consortium -- http://www.metahit.eu/"/>
            <person name="Pajon A."/>
            <person name="Turner K."/>
            <person name="Parkhill J."/>
            <person name="Duncan S."/>
            <person name="Flint H."/>
        </authorList>
    </citation>
    <scope>NUCLEOTIDE SEQUENCE [LARGE SCALE GENOMIC DNA]</scope>
    <source>
        <strain evidence="2">L2-6</strain>
    </source>
</reference>